<feature type="coiled-coil region" evidence="1">
    <location>
        <begin position="571"/>
        <end position="605"/>
    </location>
</feature>
<evidence type="ECO:0000256" key="1">
    <source>
        <dbReference type="SAM" id="Coils"/>
    </source>
</evidence>
<feature type="transmembrane region" description="Helical" evidence="2">
    <location>
        <begin position="436"/>
        <end position="454"/>
    </location>
</feature>
<dbReference type="Proteomes" id="UP000184185">
    <property type="component" value="Unassembled WGS sequence"/>
</dbReference>
<evidence type="ECO:0000313" key="3">
    <source>
        <dbReference type="EMBL" id="SHJ45660.1"/>
    </source>
</evidence>
<dbReference type="OrthoDB" id="1998185at2"/>
<keyword evidence="2" id="KW-0472">Membrane</keyword>
<evidence type="ECO:0000256" key="2">
    <source>
        <dbReference type="SAM" id="Phobius"/>
    </source>
</evidence>
<evidence type="ECO:0008006" key="5">
    <source>
        <dbReference type="Google" id="ProtNLM"/>
    </source>
</evidence>
<feature type="transmembrane region" description="Helical" evidence="2">
    <location>
        <begin position="522"/>
        <end position="539"/>
    </location>
</feature>
<feature type="transmembrane region" description="Helical" evidence="2">
    <location>
        <begin position="92"/>
        <end position="114"/>
    </location>
</feature>
<dbReference type="RefSeq" id="WP_072918767.1">
    <property type="nucleotide sequence ID" value="NZ_FQYQ01000023.1"/>
</dbReference>
<accession>A0A1M6JG55</accession>
<feature type="transmembrane region" description="Helical" evidence="2">
    <location>
        <begin position="53"/>
        <end position="71"/>
    </location>
</feature>
<keyword evidence="2" id="KW-1133">Transmembrane helix</keyword>
<organism evidence="3 4">
    <name type="scientific">Pseudobutyrivibrio xylanivorans DSM 14809</name>
    <dbReference type="NCBI Taxonomy" id="1123012"/>
    <lineage>
        <taxon>Bacteria</taxon>
        <taxon>Bacillati</taxon>
        <taxon>Bacillota</taxon>
        <taxon>Clostridia</taxon>
        <taxon>Lachnospirales</taxon>
        <taxon>Lachnospiraceae</taxon>
        <taxon>Pseudobutyrivibrio</taxon>
    </lineage>
</organism>
<keyword evidence="2" id="KW-0812">Transmembrane</keyword>
<proteinExistence type="predicted"/>
<feature type="transmembrane region" description="Helical" evidence="2">
    <location>
        <begin position="223"/>
        <end position="241"/>
    </location>
</feature>
<dbReference type="EMBL" id="FQYQ01000023">
    <property type="protein sequence ID" value="SHJ45660.1"/>
    <property type="molecule type" value="Genomic_DNA"/>
</dbReference>
<feature type="transmembrane region" description="Helical" evidence="2">
    <location>
        <begin position="291"/>
        <end position="313"/>
    </location>
</feature>
<gene>
    <name evidence="3" type="ORF">SAMN02745725_02593</name>
</gene>
<feature type="transmembrane region" description="Helical" evidence="2">
    <location>
        <begin position="487"/>
        <end position="507"/>
    </location>
</feature>
<feature type="transmembrane region" description="Helical" evidence="2">
    <location>
        <begin position="253"/>
        <end position="279"/>
    </location>
</feature>
<feature type="transmembrane region" description="Helical" evidence="2">
    <location>
        <begin position="12"/>
        <end position="33"/>
    </location>
</feature>
<feature type="transmembrane region" description="Helical" evidence="2">
    <location>
        <begin position="158"/>
        <end position="183"/>
    </location>
</feature>
<feature type="transmembrane region" description="Helical" evidence="2">
    <location>
        <begin position="195"/>
        <end position="217"/>
    </location>
</feature>
<sequence>MAKFRDLLVKFYRFMILVFGVFEISVIWAMSMFFTCFISSDENEITFFCKDKAPLNILIVIVFFAITFVLAKKSVITNFIGKLNDDAFFNQAKVIILWIITIMGILWVLITQYVPGSDQLDVMSSAYKYGVGDTAVVAAGGYLDRWPHNIGIATVERVISFFVGDFNVVFMQLLNVLGITLIYKKMVDTWEKLGGSRFSQICTLGCGIIFYPLIMYASFVYGNIWHVTLALISFDALVDYFDTKKSLCLAKCALAIGLSYVVKSSGILFFVALVIYAIVRGAIEKTKFYKVLLAIVIMCVSLGIFATVPKVVLAKSMKTELRESTGIWALIAMGLQEDGATAGWYNGYPLNVYYENNCDGPASEKAAKVELSNRLNYLFGDKHHAYEFFSKKIASTWIEPTYQSYWISQVRNHRVTFPKWLDSFMSAKGYTTAAKVFDIFQILIFTGTILWMILEDKRKFVDKAFLLLSFIGGFTFLLFWETKAQYTVTYFVLLFPYALTGFELLAGKCEAASAIKSANKPVLIYSALIIVFYLVGYKLDASHCLSNQNAAYDFYVSQWTESGFNESVYEINNIRAQMNAYNERIVDYIQRLEAEQKKNAEYERLLDENGIAH</sequence>
<protein>
    <recommendedName>
        <fullName evidence="5">Dolichyl-phosphate-mannose-protein mannosyltransferase</fullName>
    </recommendedName>
</protein>
<reference evidence="3 4" key="1">
    <citation type="submission" date="2016-11" db="EMBL/GenBank/DDBJ databases">
        <authorList>
            <person name="Jaros S."/>
            <person name="Januszkiewicz K."/>
            <person name="Wedrychowicz H."/>
        </authorList>
    </citation>
    <scope>NUCLEOTIDE SEQUENCE [LARGE SCALE GENOMIC DNA]</scope>
    <source>
        <strain evidence="3 4">DSM 14809</strain>
    </source>
</reference>
<dbReference type="AlphaFoldDB" id="A0A1M6JG55"/>
<name>A0A1M6JG55_PSEXY</name>
<keyword evidence="4" id="KW-1185">Reference proteome</keyword>
<feature type="transmembrane region" description="Helical" evidence="2">
    <location>
        <begin position="460"/>
        <end position="480"/>
    </location>
</feature>
<keyword evidence="1" id="KW-0175">Coiled coil</keyword>
<evidence type="ECO:0000313" key="4">
    <source>
        <dbReference type="Proteomes" id="UP000184185"/>
    </source>
</evidence>